<evidence type="ECO:0000313" key="3">
    <source>
        <dbReference type="EnsemblMetazoa" id="HelroP166012"/>
    </source>
</evidence>
<protein>
    <submittedName>
        <fullName evidence="2 3">Uncharacterized protein</fullName>
    </submittedName>
</protein>
<dbReference type="InParanoid" id="T1EXL2"/>
<dbReference type="EnsemblMetazoa" id="HelroT166012">
    <property type="protein sequence ID" value="HelroP166012"/>
    <property type="gene ID" value="HelroG166012"/>
</dbReference>
<feature type="region of interest" description="Disordered" evidence="1">
    <location>
        <begin position="39"/>
        <end position="105"/>
    </location>
</feature>
<name>T1EXL2_HELRO</name>
<reference evidence="3" key="3">
    <citation type="submission" date="2015-06" db="UniProtKB">
        <authorList>
            <consortium name="EnsemblMetazoa"/>
        </authorList>
    </citation>
    <scope>IDENTIFICATION</scope>
</reference>
<dbReference type="HOGENOM" id="CLU_2239484_0_0_1"/>
<accession>T1EXL2</accession>
<gene>
    <name evidence="3" type="primary">20201312</name>
    <name evidence="2" type="ORF">HELRODRAFT_166012</name>
</gene>
<reference evidence="4" key="1">
    <citation type="submission" date="2012-12" db="EMBL/GenBank/DDBJ databases">
        <authorList>
            <person name="Hellsten U."/>
            <person name="Grimwood J."/>
            <person name="Chapman J.A."/>
            <person name="Shapiro H."/>
            <person name="Aerts A."/>
            <person name="Otillar R.P."/>
            <person name="Terry A.Y."/>
            <person name="Boore J.L."/>
            <person name="Simakov O."/>
            <person name="Marletaz F."/>
            <person name="Cho S.-J."/>
            <person name="Edsinger-Gonzales E."/>
            <person name="Havlak P."/>
            <person name="Kuo D.-H."/>
            <person name="Larsson T."/>
            <person name="Lv J."/>
            <person name="Arendt D."/>
            <person name="Savage R."/>
            <person name="Osoegawa K."/>
            <person name="de Jong P."/>
            <person name="Lindberg D.R."/>
            <person name="Seaver E.C."/>
            <person name="Weisblat D.A."/>
            <person name="Putnam N.H."/>
            <person name="Grigoriev I.V."/>
            <person name="Rokhsar D.S."/>
        </authorList>
    </citation>
    <scope>NUCLEOTIDE SEQUENCE</scope>
</reference>
<proteinExistence type="predicted"/>
<evidence type="ECO:0000313" key="2">
    <source>
        <dbReference type="EMBL" id="ESN90354.1"/>
    </source>
</evidence>
<dbReference type="KEGG" id="hro:HELRODRAFT_166012"/>
<feature type="compositionally biased region" description="Basic and acidic residues" evidence="1">
    <location>
        <begin position="80"/>
        <end position="95"/>
    </location>
</feature>
<keyword evidence="4" id="KW-1185">Reference proteome</keyword>
<dbReference type="EMBL" id="KB097753">
    <property type="protein sequence ID" value="ESN90354.1"/>
    <property type="molecule type" value="Genomic_DNA"/>
</dbReference>
<sequence length="105" mass="12187">MNKRCWLVAIDPDRGIEGREVTRELSDIAYPQRFESELDQLSSYSDNSENNERNFRFRENEEREATKRRTGSGLKYIGVGKREGNRAGKSKERRQSGLKYIGLGK</sequence>
<reference evidence="2 4" key="2">
    <citation type="journal article" date="2013" name="Nature">
        <title>Insights into bilaterian evolution from three spiralian genomes.</title>
        <authorList>
            <person name="Simakov O."/>
            <person name="Marletaz F."/>
            <person name="Cho S.J."/>
            <person name="Edsinger-Gonzales E."/>
            <person name="Havlak P."/>
            <person name="Hellsten U."/>
            <person name="Kuo D.H."/>
            <person name="Larsson T."/>
            <person name="Lv J."/>
            <person name="Arendt D."/>
            <person name="Savage R."/>
            <person name="Osoegawa K."/>
            <person name="de Jong P."/>
            <person name="Grimwood J."/>
            <person name="Chapman J.A."/>
            <person name="Shapiro H."/>
            <person name="Aerts A."/>
            <person name="Otillar R.P."/>
            <person name="Terry A.Y."/>
            <person name="Boore J.L."/>
            <person name="Grigoriev I.V."/>
            <person name="Lindberg D.R."/>
            <person name="Seaver E.C."/>
            <person name="Weisblat D.A."/>
            <person name="Putnam N.H."/>
            <person name="Rokhsar D.S."/>
        </authorList>
    </citation>
    <scope>NUCLEOTIDE SEQUENCE</scope>
</reference>
<organism evidence="3 4">
    <name type="scientific">Helobdella robusta</name>
    <name type="common">Californian leech</name>
    <dbReference type="NCBI Taxonomy" id="6412"/>
    <lineage>
        <taxon>Eukaryota</taxon>
        <taxon>Metazoa</taxon>
        <taxon>Spiralia</taxon>
        <taxon>Lophotrochozoa</taxon>
        <taxon>Annelida</taxon>
        <taxon>Clitellata</taxon>
        <taxon>Hirudinea</taxon>
        <taxon>Rhynchobdellida</taxon>
        <taxon>Glossiphoniidae</taxon>
        <taxon>Helobdella</taxon>
    </lineage>
</organism>
<evidence type="ECO:0000256" key="1">
    <source>
        <dbReference type="SAM" id="MobiDB-lite"/>
    </source>
</evidence>
<evidence type="ECO:0000313" key="4">
    <source>
        <dbReference type="Proteomes" id="UP000015101"/>
    </source>
</evidence>
<dbReference type="RefSeq" id="XP_009031303.1">
    <property type="nucleotide sequence ID" value="XM_009033055.1"/>
</dbReference>
<dbReference type="EMBL" id="AMQM01002242">
    <property type="status" value="NOT_ANNOTATED_CDS"/>
    <property type="molecule type" value="Genomic_DNA"/>
</dbReference>
<dbReference type="Proteomes" id="UP000015101">
    <property type="component" value="Unassembled WGS sequence"/>
</dbReference>
<feature type="compositionally biased region" description="Basic and acidic residues" evidence="1">
    <location>
        <begin position="50"/>
        <end position="67"/>
    </location>
</feature>
<dbReference type="GeneID" id="20201312"/>
<dbReference type="AlphaFoldDB" id="T1EXL2"/>
<dbReference type="CTD" id="20201312"/>
<feature type="compositionally biased region" description="Polar residues" evidence="1">
    <location>
        <begin position="39"/>
        <end position="48"/>
    </location>
</feature>